<feature type="compositionally biased region" description="Polar residues" evidence="1">
    <location>
        <begin position="156"/>
        <end position="170"/>
    </location>
</feature>
<feature type="compositionally biased region" description="Polar residues" evidence="1">
    <location>
        <begin position="204"/>
        <end position="220"/>
    </location>
</feature>
<name>M3DBC0_SPHMS</name>
<dbReference type="EMBL" id="KB456261">
    <property type="protein sequence ID" value="EMF15355.1"/>
    <property type="molecule type" value="Genomic_DNA"/>
</dbReference>
<dbReference type="HOGENOM" id="CLU_061436_1_0_1"/>
<feature type="compositionally biased region" description="Gly residues" evidence="1">
    <location>
        <begin position="223"/>
        <end position="234"/>
    </location>
</feature>
<feature type="domain" description="Mso1 N-terminal" evidence="2">
    <location>
        <begin position="18"/>
        <end position="57"/>
    </location>
</feature>
<evidence type="ECO:0000313" key="4">
    <source>
        <dbReference type="Proteomes" id="UP000016931"/>
    </source>
</evidence>
<gene>
    <name evidence="3" type="ORF">SEPMUDRAFT_147260</name>
</gene>
<organism evidence="3 4">
    <name type="scientific">Sphaerulina musiva (strain SO2202)</name>
    <name type="common">Poplar stem canker fungus</name>
    <name type="synonym">Septoria musiva</name>
    <dbReference type="NCBI Taxonomy" id="692275"/>
    <lineage>
        <taxon>Eukaryota</taxon>
        <taxon>Fungi</taxon>
        <taxon>Dikarya</taxon>
        <taxon>Ascomycota</taxon>
        <taxon>Pezizomycotina</taxon>
        <taxon>Dothideomycetes</taxon>
        <taxon>Dothideomycetidae</taxon>
        <taxon>Mycosphaerellales</taxon>
        <taxon>Mycosphaerellaceae</taxon>
        <taxon>Sphaerulina</taxon>
    </lineage>
</organism>
<dbReference type="Pfam" id="PF14475">
    <property type="entry name" value="Mso1_Sec1_bdg"/>
    <property type="match status" value="1"/>
</dbReference>
<reference evidence="3 4" key="1">
    <citation type="journal article" date="2012" name="PLoS Pathog.">
        <title>Diverse lifestyles and strategies of plant pathogenesis encoded in the genomes of eighteen Dothideomycetes fungi.</title>
        <authorList>
            <person name="Ohm R.A."/>
            <person name="Feau N."/>
            <person name="Henrissat B."/>
            <person name="Schoch C.L."/>
            <person name="Horwitz B.A."/>
            <person name="Barry K.W."/>
            <person name="Condon B.J."/>
            <person name="Copeland A.C."/>
            <person name="Dhillon B."/>
            <person name="Glaser F."/>
            <person name="Hesse C.N."/>
            <person name="Kosti I."/>
            <person name="LaButti K."/>
            <person name="Lindquist E.A."/>
            <person name="Lucas S."/>
            <person name="Salamov A.A."/>
            <person name="Bradshaw R.E."/>
            <person name="Ciuffetti L."/>
            <person name="Hamelin R.C."/>
            <person name="Kema G.H.J."/>
            <person name="Lawrence C."/>
            <person name="Scott J.A."/>
            <person name="Spatafora J.W."/>
            <person name="Turgeon B.G."/>
            <person name="de Wit P.J.G.M."/>
            <person name="Zhong S."/>
            <person name="Goodwin S.B."/>
            <person name="Grigoriev I.V."/>
        </authorList>
    </citation>
    <scope>NUCLEOTIDE SEQUENCE [LARGE SCALE GENOMIC DNA]</scope>
    <source>
        <strain evidence="3 4">SO2202</strain>
    </source>
</reference>
<proteinExistence type="predicted"/>
<evidence type="ECO:0000256" key="1">
    <source>
        <dbReference type="SAM" id="MobiDB-lite"/>
    </source>
</evidence>
<dbReference type="OrthoDB" id="2683368at2759"/>
<keyword evidence="4" id="KW-1185">Reference proteome</keyword>
<accession>M3DBC0</accession>
<sequence length="242" mass="25318">MSGYLSNLLTHTTSRYNSLRRTLLSSEDDGDTEDDTHICRVLRAHYTEKGRPYPPWLPADPKEKKANPQQQYAQQGGYGSYLTSAGGRSPYTGAAGQGGSRPSSTLSDLWDPPSGGQSTAATQPQSLRNARRPTSNQPAGASSTNLAAPQARPLPSQRTGSYQSMSSEQLGSRPGSRVELSAPASGGGSAQERLKARLWGGKGNASTPALSSVGASNPFDQPSGGGNASYGGGGDSRRYGRQ</sequence>
<dbReference type="Proteomes" id="UP000016931">
    <property type="component" value="Unassembled WGS sequence"/>
</dbReference>
<dbReference type="RefSeq" id="XP_016763476.1">
    <property type="nucleotide sequence ID" value="XM_016904185.1"/>
</dbReference>
<evidence type="ECO:0000313" key="3">
    <source>
        <dbReference type="EMBL" id="EMF15355.1"/>
    </source>
</evidence>
<dbReference type="eggNOG" id="ENOG502S4EA">
    <property type="taxonomic scope" value="Eukaryota"/>
</dbReference>
<feature type="compositionally biased region" description="Polar residues" evidence="1">
    <location>
        <begin position="115"/>
        <end position="147"/>
    </location>
</feature>
<dbReference type="OMA" id="GRPFPSW"/>
<feature type="region of interest" description="Disordered" evidence="1">
    <location>
        <begin position="49"/>
        <end position="242"/>
    </location>
</feature>
<evidence type="ECO:0000259" key="2">
    <source>
        <dbReference type="Pfam" id="PF14475"/>
    </source>
</evidence>
<dbReference type="GeneID" id="27901322"/>
<dbReference type="InterPro" id="IPR028095">
    <property type="entry name" value="Mso1_N_dom"/>
</dbReference>
<protein>
    <recommendedName>
        <fullName evidence="2">Mso1 N-terminal domain-containing protein</fullName>
    </recommendedName>
</protein>
<dbReference type="AlphaFoldDB" id="M3DBC0"/>